<dbReference type="EMBL" id="FNZR01000004">
    <property type="protein sequence ID" value="SEL26804.1"/>
    <property type="molecule type" value="Genomic_DNA"/>
</dbReference>
<evidence type="ECO:0000256" key="1">
    <source>
        <dbReference type="ARBA" id="ARBA00044755"/>
    </source>
</evidence>
<accession>A0A1H7NU16</accession>
<name>A0A1H7NU16_9SPHI</name>
<protein>
    <submittedName>
        <fullName evidence="3">Polymer-forming protein</fullName>
    </submittedName>
</protein>
<gene>
    <name evidence="3" type="ORF">SAMN05421740_10499</name>
</gene>
<reference evidence="4" key="1">
    <citation type="submission" date="2016-10" db="EMBL/GenBank/DDBJ databases">
        <authorList>
            <person name="Varghese N."/>
            <person name="Submissions S."/>
        </authorList>
    </citation>
    <scope>NUCLEOTIDE SEQUENCE [LARGE SCALE GENOMIC DNA]</scope>
    <source>
        <strain evidence="4">Jip14</strain>
    </source>
</reference>
<proteinExistence type="inferred from homology"/>
<dbReference type="Pfam" id="PF04519">
    <property type="entry name" value="Bactofilin"/>
    <property type="match status" value="1"/>
</dbReference>
<dbReference type="AlphaFoldDB" id="A0A1H7NU16"/>
<feature type="region of interest" description="Disordered" evidence="2">
    <location>
        <begin position="162"/>
        <end position="213"/>
    </location>
</feature>
<evidence type="ECO:0000313" key="4">
    <source>
        <dbReference type="Proteomes" id="UP000198916"/>
    </source>
</evidence>
<evidence type="ECO:0000256" key="2">
    <source>
        <dbReference type="SAM" id="MobiDB-lite"/>
    </source>
</evidence>
<sequence>MIDFFKKKAFKKSTSEAQEPQQNEIIVTEQDTISLTSMILVNKRQGNFYVREVATVATNAYISGAIVSSEGVIRGRVTGNITCTGNLLIASTAIIEGAVAAKSTTIESGAIINGTMSVIDEAPASLLAEKIRLAEKLLGNGYTPAIEPIEVPAAMSPSALNEVRKTPGKTNHSKTPGKNNVNNQALKSTGATKPPTAPDQHSATGGDQAGGWW</sequence>
<feature type="compositionally biased region" description="Polar residues" evidence="2">
    <location>
        <begin position="168"/>
        <end position="191"/>
    </location>
</feature>
<dbReference type="STRING" id="332977.SAMN05421740_10499"/>
<dbReference type="PANTHER" id="PTHR35024:SF4">
    <property type="entry name" value="POLYMER-FORMING CYTOSKELETAL PROTEIN"/>
    <property type="match status" value="1"/>
</dbReference>
<organism evidence="3 4">
    <name type="scientific">Parapedobacter koreensis</name>
    <dbReference type="NCBI Taxonomy" id="332977"/>
    <lineage>
        <taxon>Bacteria</taxon>
        <taxon>Pseudomonadati</taxon>
        <taxon>Bacteroidota</taxon>
        <taxon>Sphingobacteriia</taxon>
        <taxon>Sphingobacteriales</taxon>
        <taxon>Sphingobacteriaceae</taxon>
        <taxon>Parapedobacter</taxon>
    </lineage>
</organism>
<dbReference type="PANTHER" id="PTHR35024">
    <property type="entry name" value="HYPOTHETICAL CYTOSOLIC PROTEIN"/>
    <property type="match status" value="1"/>
</dbReference>
<evidence type="ECO:0000313" key="3">
    <source>
        <dbReference type="EMBL" id="SEL26804.1"/>
    </source>
</evidence>
<keyword evidence="4" id="KW-1185">Reference proteome</keyword>
<comment type="similarity">
    <text evidence="1">Belongs to the bactofilin family.</text>
</comment>
<dbReference type="Proteomes" id="UP000198916">
    <property type="component" value="Unassembled WGS sequence"/>
</dbReference>
<dbReference type="InterPro" id="IPR007607">
    <property type="entry name" value="BacA/B"/>
</dbReference>